<evidence type="ECO:0000313" key="4">
    <source>
        <dbReference type="WBParaSite" id="nRc.2.0.1.t02834-RA"/>
    </source>
</evidence>
<evidence type="ECO:0000256" key="2">
    <source>
        <dbReference type="SAM" id="SignalP"/>
    </source>
</evidence>
<feature type="region of interest" description="Disordered" evidence="1">
    <location>
        <begin position="26"/>
        <end position="51"/>
    </location>
</feature>
<protein>
    <submittedName>
        <fullName evidence="4">Uncharacterized protein</fullName>
    </submittedName>
</protein>
<sequence length="101" mass="11640">MLYIIAIINFLYAPLILFLRNPPATSSETERLVQSSPAKTGSSRYEPLNNNYGGYNDESNHIIKPQIPDNLDDYHGYISSKNAKWYNTEKVLTRHTKSKYE</sequence>
<reference evidence="4" key="1">
    <citation type="submission" date="2022-11" db="UniProtKB">
        <authorList>
            <consortium name="WormBaseParasite"/>
        </authorList>
    </citation>
    <scope>IDENTIFICATION</scope>
</reference>
<evidence type="ECO:0000313" key="3">
    <source>
        <dbReference type="Proteomes" id="UP000887565"/>
    </source>
</evidence>
<dbReference type="AlphaFoldDB" id="A0A915HMC8"/>
<keyword evidence="3" id="KW-1185">Reference proteome</keyword>
<accession>A0A915HMC8</accession>
<dbReference type="WBParaSite" id="nRc.2.0.1.t02834-RA">
    <property type="protein sequence ID" value="nRc.2.0.1.t02834-RA"/>
    <property type="gene ID" value="nRc.2.0.1.g02834"/>
</dbReference>
<name>A0A915HMC8_ROMCU</name>
<feature type="chain" id="PRO_5037364375" evidence="2">
    <location>
        <begin position="27"/>
        <end position="101"/>
    </location>
</feature>
<organism evidence="3 4">
    <name type="scientific">Romanomermis culicivorax</name>
    <name type="common">Nematode worm</name>
    <dbReference type="NCBI Taxonomy" id="13658"/>
    <lineage>
        <taxon>Eukaryota</taxon>
        <taxon>Metazoa</taxon>
        <taxon>Ecdysozoa</taxon>
        <taxon>Nematoda</taxon>
        <taxon>Enoplea</taxon>
        <taxon>Dorylaimia</taxon>
        <taxon>Mermithida</taxon>
        <taxon>Mermithoidea</taxon>
        <taxon>Mermithidae</taxon>
        <taxon>Romanomermis</taxon>
    </lineage>
</organism>
<dbReference type="Proteomes" id="UP000887565">
    <property type="component" value="Unplaced"/>
</dbReference>
<evidence type="ECO:0000256" key="1">
    <source>
        <dbReference type="SAM" id="MobiDB-lite"/>
    </source>
</evidence>
<proteinExistence type="predicted"/>
<keyword evidence="2" id="KW-0732">Signal</keyword>
<feature type="signal peptide" evidence="2">
    <location>
        <begin position="1"/>
        <end position="26"/>
    </location>
</feature>